<evidence type="ECO:0000313" key="2">
    <source>
        <dbReference type="Proteomes" id="UP000516412"/>
    </source>
</evidence>
<keyword evidence="2" id="KW-1185">Reference proteome</keyword>
<organism evidence="1 2">
    <name type="scientific">Neisseria musculi</name>
    <dbReference type="NCBI Taxonomy" id="1815583"/>
    <lineage>
        <taxon>Bacteria</taxon>
        <taxon>Pseudomonadati</taxon>
        <taxon>Pseudomonadota</taxon>
        <taxon>Betaproteobacteria</taxon>
        <taxon>Neisseriales</taxon>
        <taxon>Neisseriaceae</taxon>
        <taxon>Neisseria</taxon>
    </lineage>
</organism>
<dbReference type="KEGG" id="nmus:H7A79_0788"/>
<dbReference type="Proteomes" id="UP000516412">
    <property type="component" value="Chromosome"/>
</dbReference>
<accession>A0A7H1M803</accession>
<dbReference type="EMBL" id="CP060414">
    <property type="protein sequence ID" value="QNT57768.1"/>
    <property type="molecule type" value="Genomic_DNA"/>
</dbReference>
<gene>
    <name evidence="1" type="ORF">H7A79_0788</name>
</gene>
<evidence type="ECO:0000313" key="1">
    <source>
        <dbReference type="EMBL" id="QNT57768.1"/>
    </source>
</evidence>
<sequence length="101" mass="11977">MNEETIVFPQYVDNFVPIMFWEADDIIPFFIGFEGGVLLSMLIDHWTVQVSGILIGIYSSRKYAQSKQENLSGMIFHKLYTIGIYRMNKIFQYGLMRRWMH</sequence>
<dbReference type="Pfam" id="PF07178">
    <property type="entry name" value="TraL"/>
    <property type="match status" value="1"/>
</dbReference>
<dbReference type="GO" id="GO:0019867">
    <property type="term" value="C:outer membrane"/>
    <property type="evidence" value="ECO:0007669"/>
    <property type="project" value="InterPro"/>
</dbReference>
<reference evidence="1" key="1">
    <citation type="submission" date="2024-06" db="EMBL/GenBank/DDBJ databases">
        <title>Complete Genome Sequence of mouse commensal type strain Neisseria musculi.</title>
        <authorList>
            <person name="Thapa E."/>
            <person name="Aluvathingal J."/>
            <person name="Nadendla S."/>
            <person name="Mehta A."/>
            <person name="Tettelin H."/>
            <person name="Weyand N.J."/>
        </authorList>
    </citation>
    <scope>NUCLEOTIDE SEQUENCE</scope>
    <source>
        <strain evidence="1">NW831</strain>
    </source>
</reference>
<dbReference type="RefSeq" id="WP_187001166.1">
    <property type="nucleotide sequence ID" value="NZ_CP060414.2"/>
</dbReference>
<dbReference type="AlphaFoldDB" id="A0A7H1M803"/>
<proteinExistence type="predicted"/>
<protein>
    <submittedName>
        <fullName evidence="1">TraL family protein</fullName>
    </submittedName>
</protein>
<name>A0A7H1M803_9NEIS</name>
<dbReference type="InterPro" id="IPR009838">
    <property type="entry name" value="T4SS_TraL"/>
</dbReference>